<comment type="caution">
    <text evidence="1">The sequence shown here is derived from an EMBL/GenBank/DDBJ whole genome shotgun (WGS) entry which is preliminary data.</text>
</comment>
<sequence length="117" mass="13022">MGGVRETEKKRPPPPRAGKENIFDVITFHLSNLDGKYTDHHQILAEFLKEAAVLGCFESSLSSWLCSLAKLEAEIGEQPQPIVIAGCWHYAGLLLAFCSMDNHASKPVVKPKIQWHP</sequence>
<accession>A0ABV0XHT8</accession>
<evidence type="ECO:0000313" key="2">
    <source>
        <dbReference type="Proteomes" id="UP001469553"/>
    </source>
</evidence>
<dbReference type="Proteomes" id="UP001469553">
    <property type="component" value="Unassembled WGS sequence"/>
</dbReference>
<organism evidence="1 2">
    <name type="scientific">Ameca splendens</name>
    <dbReference type="NCBI Taxonomy" id="208324"/>
    <lineage>
        <taxon>Eukaryota</taxon>
        <taxon>Metazoa</taxon>
        <taxon>Chordata</taxon>
        <taxon>Craniata</taxon>
        <taxon>Vertebrata</taxon>
        <taxon>Euteleostomi</taxon>
        <taxon>Actinopterygii</taxon>
        <taxon>Neopterygii</taxon>
        <taxon>Teleostei</taxon>
        <taxon>Neoteleostei</taxon>
        <taxon>Acanthomorphata</taxon>
        <taxon>Ovalentaria</taxon>
        <taxon>Atherinomorphae</taxon>
        <taxon>Cyprinodontiformes</taxon>
        <taxon>Goodeidae</taxon>
        <taxon>Ameca</taxon>
    </lineage>
</organism>
<gene>
    <name evidence="1" type="ORF">AMECASPLE_026306</name>
</gene>
<evidence type="ECO:0000313" key="1">
    <source>
        <dbReference type="EMBL" id="MEQ2281034.1"/>
    </source>
</evidence>
<reference evidence="1 2" key="1">
    <citation type="submission" date="2021-06" db="EMBL/GenBank/DDBJ databases">
        <authorList>
            <person name="Palmer J.M."/>
        </authorList>
    </citation>
    <scope>NUCLEOTIDE SEQUENCE [LARGE SCALE GENOMIC DNA]</scope>
    <source>
        <strain evidence="1 2">AS_MEX2019</strain>
        <tissue evidence="1">Muscle</tissue>
    </source>
</reference>
<name>A0ABV0XHT8_9TELE</name>
<dbReference type="EMBL" id="JAHRIP010002672">
    <property type="protein sequence ID" value="MEQ2281034.1"/>
    <property type="molecule type" value="Genomic_DNA"/>
</dbReference>
<keyword evidence="2" id="KW-1185">Reference proteome</keyword>
<protein>
    <submittedName>
        <fullName evidence="1">Uncharacterized protein</fullName>
    </submittedName>
</protein>
<proteinExistence type="predicted"/>